<dbReference type="InParanoid" id="A0A0C2WUL6"/>
<dbReference type="Proteomes" id="UP000054549">
    <property type="component" value="Unassembled WGS sequence"/>
</dbReference>
<evidence type="ECO:0000313" key="2">
    <source>
        <dbReference type="Proteomes" id="UP000054549"/>
    </source>
</evidence>
<sequence length="131" mass="14961">MSNKLVTECLRLLSTSVRSSYLRKILDLSHSRLLSSTLLQLRMVPLLVKQTDLHLTVSTGRSRPCQQSFLSLQNGTRVLPLVNQSEPALNKDYALRREVRASWTKGTDNRRIRLAPSLPHTSLSRRTILKR</sequence>
<accession>A0A0C2WUL6</accession>
<reference evidence="1 2" key="1">
    <citation type="submission" date="2014-04" db="EMBL/GenBank/DDBJ databases">
        <title>Evolutionary Origins and Diversification of the Mycorrhizal Mutualists.</title>
        <authorList>
            <consortium name="DOE Joint Genome Institute"/>
            <consortium name="Mycorrhizal Genomics Consortium"/>
            <person name="Kohler A."/>
            <person name="Kuo A."/>
            <person name="Nagy L.G."/>
            <person name="Floudas D."/>
            <person name="Copeland A."/>
            <person name="Barry K.W."/>
            <person name="Cichocki N."/>
            <person name="Veneault-Fourrey C."/>
            <person name="LaButti K."/>
            <person name="Lindquist E.A."/>
            <person name="Lipzen A."/>
            <person name="Lundell T."/>
            <person name="Morin E."/>
            <person name="Murat C."/>
            <person name="Riley R."/>
            <person name="Ohm R."/>
            <person name="Sun H."/>
            <person name="Tunlid A."/>
            <person name="Henrissat B."/>
            <person name="Grigoriev I.V."/>
            <person name="Hibbett D.S."/>
            <person name="Martin F."/>
        </authorList>
    </citation>
    <scope>NUCLEOTIDE SEQUENCE [LARGE SCALE GENOMIC DNA]</scope>
    <source>
        <strain evidence="1 2">Koide BX008</strain>
    </source>
</reference>
<dbReference type="EMBL" id="KN818306">
    <property type="protein sequence ID" value="KIL60018.1"/>
    <property type="molecule type" value="Genomic_DNA"/>
</dbReference>
<gene>
    <name evidence="1" type="ORF">M378DRAFT_960547</name>
</gene>
<dbReference type="HOGENOM" id="CLU_1927072_0_0_1"/>
<proteinExistence type="predicted"/>
<organism evidence="1 2">
    <name type="scientific">Amanita muscaria (strain Koide BX008)</name>
    <dbReference type="NCBI Taxonomy" id="946122"/>
    <lineage>
        <taxon>Eukaryota</taxon>
        <taxon>Fungi</taxon>
        <taxon>Dikarya</taxon>
        <taxon>Basidiomycota</taxon>
        <taxon>Agaricomycotina</taxon>
        <taxon>Agaricomycetes</taxon>
        <taxon>Agaricomycetidae</taxon>
        <taxon>Agaricales</taxon>
        <taxon>Pluteineae</taxon>
        <taxon>Amanitaceae</taxon>
        <taxon>Amanita</taxon>
    </lineage>
</organism>
<evidence type="ECO:0000313" key="1">
    <source>
        <dbReference type="EMBL" id="KIL60018.1"/>
    </source>
</evidence>
<name>A0A0C2WUL6_AMAMK</name>
<keyword evidence="2" id="KW-1185">Reference proteome</keyword>
<protein>
    <submittedName>
        <fullName evidence="1">Uncharacterized protein</fullName>
    </submittedName>
</protein>
<dbReference type="AlphaFoldDB" id="A0A0C2WUL6"/>